<dbReference type="Proteomes" id="UP000677082">
    <property type="component" value="Unassembled WGS sequence"/>
</dbReference>
<dbReference type="RefSeq" id="WP_213004390.1">
    <property type="nucleotide sequence ID" value="NZ_BOQN01000002.1"/>
</dbReference>
<comment type="caution">
    <text evidence="1">The sequence shown here is derived from an EMBL/GenBank/DDBJ whole genome shotgun (WGS) entry which is preliminary data.</text>
</comment>
<name>A0A919T4V3_9ACTN</name>
<proteinExistence type="predicted"/>
<protein>
    <submittedName>
        <fullName evidence="1">Uncharacterized protein</fullName>
    </submittedName>
</protein>
<dbReference type="EMBL" id="BOQN01000002">
    <property type="protein sequence ID" value="GIM88407.1"/>
    <property type="molecule type" value="Genomic_DNA"/>
</dbReference>
<evidence type="ECO:0000313" key="1">
    <source>
        <dbReference type="EMBL" id="GIM88407.1"/>
    </source>
</evidence>
<sequence>MIPEGDHRDVEAAFRAAGWTPCGAGDWAIALRSPDGTRAARISPFMADIPLASTGPWPPGEQEALRAALASAQRDADAR</sequence>
<evidence type="ECO:0000313" key="2">
    <source>
        <dbReference type="Proteomes" id="UP000677082"/>
    </source>
</evidence>
<keyword evidence="2" id="KW-1185">Reference proteome</keyword>
<accession>A0A919T4V3</accession>
<gene>
    <name evidence="1" type="ORF">Ato02nite_002000</name>
</gene>
<dbReference type="AlphaFoldDB" id="A0A919T4V3"/>
<organism evidence="1 2">
    <name type="scientific">Paractinoplanes toevensis</name>
    <dbReference type="NCBI Taxonomy" id="571911"/>
    <lineage>
        <taxon>Bacteria</taxon>
        <taxon>Bacillati</taxon>
        <taxon>Actinomycetota</taxon>
        <taxon>Actinomycetes</taxon>
        <taxon>Micromonosporales</taxon>
        <taxon>Micromonosporaceae</taxon>
        <taxon>Paractinoplanes</taxon>
    </lineage>
</organism>
<reference evidence="1 2" key="1">
    <citation type="submission" date="2021-03" db="EMBL/GenBank/DDBJ databases">
        <title>Whole genome shotgun sequence of Actinoplanes toevensis NBRC 105298.</title>
        <authorList>
            <person name="Komaki H."/>
            <person name="Tamura T."/>
        </authorList>
    </citation>
    <scope>NUCLEOTIDE SEQUENCE [LARGE SCALE GENOMIC DNA]</scope>
    <source>
        <strain evidence="1 2">NBRC 105298</strain>
    </source>
</reference>